<organism evidence="3 4">
    <name type="scientific">Mizuhopecten yessoensis</name>
    <name type="common">Japanese scallop</name>
    <name type="synonym">Patinopecten yessoensis</name>
    <dbReference type="NCBI Taxonomy" id="6573"/>
    <lineage>
        <taxon>Eukaryota</taxon>
        <taxon>Metazoa</taxon>
        <taxon>Spiralia</taxon>
        <taxon>Lophotrochozoa</taxon>
        <taxon>Mollusca</taxon>
        <taxon>Bivalvia</taxon>
        <taxon>Autobranchia</taxon>
        <taxon>Pteriomorphia</taxon>
        <taxon>Pectinida</taxon>
        <taxon>Pectinoidea</taxon>
        <taxon>Pectinidae</taxon>
        <taxon>Mizuhopecten</taxon>
    </lineage>
</organism>
<reference evidence="3 4" key="1">
    <citation type="journal article" date="2017" name="Nat. Ecol. Evol.">
        <title>Scallop genome provides insights into evolution of bilaterian karyotype and development.</title>
        <authorList>
            <person name="Wang S."/>
            <person name="Zhang J."/>
            <person name="Jiao W."/>
            <person name="Li J."/>
            <person name="Xun X."/>
            <person name="Sun Y."/>
            <person name="Guo X."/>
            <person name="Huan P."/>
            <person name="Dong B."/>
            <person name="Zhang L."/>
            <person name="Hu X."/>
            <person name="Sun X."/>
            <person name="Wang J."/>
            <person name="Zhao C."/>
            <person name="Wang Y."/>
            <person name="Wang D."/>
            <person name="Huang X."/>
            <person name="Wang R."/>
            <person name="Lv J."/>
            <person name="Li Y."/>
            <person name="Zhang Z."/>
            <person name="Liu B."/>
            <person name="Lu W."/>
            <person name="Hui Y."/>
            <person name="Liang J."/>
            <person name="Zhou Z."/>
            <person name="Hou R."/>
            <person name="Li X."/>
            <person name="Liu Y."/>
            <person name="Li H."/>
            <person name="Ning X."/>
            <person name="Lin Y."/>
            <person name="Zhao L."/>
            <person name="Xing Q."/>
            <person name="Dou J."/>
            <person name="Li Y."/>
            <person name="Mao J."/>
            <person name="Guo H."/>
            <person name="Dou H."/>
            <person name="Li T."/>
            <person name="Mu C."/>
            <person name="Jiang W."/>
            <person name="Fu Q."/>
            <person name="Fu X."/>
            <person name="Miao Y."/>
            <person name="Liu J."/>
            <person name="Yu Q."/>
            <person name="Li R."/>
            <person name="Liao H."/>
            <person name="Li X."/>
            <person name="Kong Y."/>
            <person name="Jiang Z."/>
            <person name="Chourrout D."/>
            <person name="Li R."/>
            <person name="Bao Z."/>
        </authorList>
    </citation>
    <scope>NUCLEOTIDE SEQUENCE [LARGE SCALE GENOMIC DNA]</scope>
    <source>
        <strain evidence="3 4">PY_sf001</strain>
    </source>
</reference>
<dbReference type="Proteomes" id="UP000242188">
    <property type="component" value="Unassembled WGS sequence"/>
</dbReference>
<evidence type="ECO:0000256" key="2">
    <source>
        <dbReference type="SAM" id="Phobius"/>
    </source>
</evidence>
<evidence type="ECO:0000313" key="3">
    <source>
        <dbReference type="EMBL" id="OWF35657.1"/>
    </source>
</evidence>
<dbReference type="OrthoDB" id="6117237at2759"/>
<accession>A0A210PGS2</accession>
<name>A0A210PGS2_MIZYE</name>
<keyword evidence="2" id="KW-1133">Transmembrane helix</keyword>
<feature type="region of interest" description="Disordered" evidence="1">
    <location>
        <begin position="123"/>
        <end position="179"/>
    </location>
</feature>
<proteinExistence type="predicted"/>
<evidence type="ECO:0000256" key="1">
    <source>
        <dbReference type="SAM" id="MobiDB-lite"/>
    </source>
</evidence>
<feature type="compositionally biased region" description="Basic and acidic residues" evidence="1">
    <location>
        <begin position="194"/>
        <end position="204"/>
    </location>
</feature>
<evidence type="ECO:0000313" key="4">
    <source>
        <dbReference type="Proteomes" id="UP000242188"/>
    </source>
</evidence>
<keyword evidence="4" id="KW-1185">Reference proteome</keyword>
<keyword evidence="2" id="KW-0812">Transmembrane</keyword>
<keyword evidence="2" id="KW-0472">Membrane</keyword>
<feature type="transmembrane region" description="Helical" evidence="2">
    <location>
        <begin position="89"/>
        <end position="113"/>
    </location>
</feature>
<comment type="caution">
    <text evidence="3">The sequence shown here is derived from an EMBL/GenBank/DDBJ whole genome shotgun (WGS) entry which is preliminary data.</text>
</comment>
<dbReference type="EMBL" id="NEDP02076715">
    <property type="protein sequence ID" value="OWF35657.1"/>
    <property type="molecule type" value="Genomic_DNA"/>
</dbReference>
<feature type="region of interest" description="Disordered" evidence="1">
    <location>
        <begin position="185"/>
        <end position="204"/>
    </location>
</feature>
<dbReference type="AlphaFoldDB" id="A0A210PGS2"/>
<gene>
    <name evidence="3" type="ORF">KP79_PYT09739</name>
</gene>
<feature type="transmembrane region" description="Helical" evidence="2">
    <location>
        <begin position="42"/>
        <end position="66"/>
    </location>
</feature>
<sequence length="204" mass="22262">MARRQYFNCGELHFPRHVVIHFSISLTYSHVAVILRKMTKVLIRILLISCLLYGTVSAAGSCTAAPKCVCEFPDGSKLPIEPNTEGNEALAGTVGALSSLIATGSGFGIWYLCKKRSQSGKFSSNLSDQSFGKDGYDPNNPPPYSDVPRKRPETVSTLNQEYPRPESMGPTNVYRAPGSINMKGIGSRLSSAHSDYHGARSDWM</sequence>
<protein>
    <submittedName>
        <fullName evidence="3">Uncharacterized protein</fullName>
    </submittedName>
</protein>